<dbReference type="GO" id="GO:0009055">
    <property type="term" value="F:electron transfer activity"/>
    <property type="evidence" value="ECO:0007669"/>
    <property type="project" value="InterPro"/>
</dbReference>
<feature type="transmembrane region" description="Helical" evidence="3">
    <location>
        <begin position="6"/>
        <end position="23"/>
    </location>
</feature>
<keyword evidence="1" id="KW-0479">Metal-binding</keyword>
<evidence type="ECO:0000256" key="3">
    <source>
        <dbReference type="SAM" id="Phobius"/>
    </source>
</evidence>
<dbReference type="PROSITE" id="PS00079">
    <property type="entry name" value="MULTICOPPER_OXIDASE1"/>
    <property type="match status" value="1"/>
</dbReference>
<feature type="domain" description="Blue (type 1) copper" evidence="4">
    <location>
        <begin position="62"/>
        <end position="147"/>
    </location>
</feature>
<proteinExistence type="predicted"/>
<dbReference type="InterPro" id="IPR008972">
    <property type="entry name" value="Cupredoxin"/>
</dbReference>
<keyword evidence="3" id="KW-0472">Membrane</keyword>
<evidence type="ECO:0000313" key="6">
    <source>
        <dbReference type="Proteomes" id="UP000229615"/>
    </source>
</evidence>
<dbReference type="Proteomes" id="UP000229615">
    <property type="component" value="Unassembled WGS sequence"/>
</dbReference>
<evidence type="ECO:0000256" key="1">
    <source>
        <dbReference type="ARBA" id="ARBA00022723"/>
    </source>
</evidence>
<dbReference type="Pfam" id="PF00127">
    <property type="entry name" value="Copper-bind"/>
    <property type="match status" value="1"/>
</dbReference>
<comment type="caution">
    <text evidence="5">The sequence shown here is derived from an EMBL/GenBank/DDBJ whole genome shotgun (WGS) entry which is preliminary data.</text>
</comment>
<evidence type="ECO:0000259" key="4">
    <source>
        <dbReference type="Pfam" id="PF00127"/>
    </source>
</evidence>
<evidence type="ECO:0000256" key="2">
    <source>
        <dbReference type="ARBA" id="ARBA00023008"/>
    </source>
</evidence>
<keyword evidence="2" id="KW-0186">Copper</keyword>
<dbReference type="InterPro" id="IPR033138">
    <property type="entry name" value="Cu_oxidase_CS"/>
</dbReference>
<sequence>MNKKGLIWVLIIILVVVIIFLLASSTLEEEISDVNVIEMSGDELVVDLGETDTNTKDVKEFTLDASNFQYSLKEIKVNEGDTVRIMLNNTDGFHDIVIDEFAVSSGRIQSPATTSVEFIANKTGTFEYYCSVGNHRAQGMVGQLIVE</sequence>
<reference evidence="6" key="1">
    <citation type="submission" date="2017-09" db="EMBL/GenBank/DDBJ databases">
        <title>Depth-based differentiation of microbial function through sediment-hosted aquifers and enrichment of novel symbionts in the deep terrestrial subsurface.</title>
        <authorList>
            <person name="Probst A.J."/>
            <person name="Ladd B."/>
            <person name="Jarett J.K."/>
            <person name="Geller-Mcgrath D.E."/>
            <person name="Sieber C.M.K."/>
            <person name="Emerson J.B."/>
            <person name="Anantharaman K."/>
            <person name="Thomas B.C."/>
            <person name="Malmstrom R."/>
            <person name="Stieglmeier M."/>
            <person name="Klingl A."/>
            <person name="Woyke T."/>
            <person name="Ryan C.M."/>
            <person name="Banfield J.F."/>
        </authorList>
    </citation>
    <scope>NUCLEOTIDE SEQUENCE [LARGE SCALE GENOMIC DNA]</scope>
</reference>
<accession>A0A2H0UQD2</accession>
<gene>
    <name evidence="5" type="ORF">COU09_01500</name>
</gene>
<dbReference type="GO" id="GO:0005507">
    <property type="term" value="F:copper ion binding"/>
    <property type="evidence" value="ECO:0007669"/>
    <property type="project" value="InterPro"/>
</dbReference>
<keyword evidence="3" id="KW-0812">Transmembrane</keyword>
<dbReference type="InterPro" id="IPR000923">
    <property type="entry name" value="BlueCu_1"/>
</dbReference>
<organism evidence="5 6">
    <name type="scientific">Candidatus Harrisonbacteria bacterium CG10_big_fil_rev_8_21_14_0_10_44_23</name>
    <dbReference type="NCBI Taxonomy" id="1974585"/>
    <lineage>
        <taxon>Bacteria</taxon>
        <taxon>Candidatus Harrisoniibacteriota</taxon>
    </lineage>
</organism>
<dbReference type="EMBL" id="PFBB01000014">
    <property type="protein sequence ID" value="PIR88639.1"/>
    <property type="molecule type" value="Genomic_DNA"/>
</dbReference>
<name>A0A2H0UQD2_9BACT</name>
<dbReference type="AlphaFoldDB" id="A0A2H0UQD2"/>
<dbReference type="SUPFAM" id="SSF49503">
    <property type="entry name" value="Cupredoxins"/>
    <property type="match status" value="1"/>
</dbReference>
<keyword evidence="3" id="KW-1133">Transmembrane helix</keyword>
<protein>
    <recommendedName>
        <fullName evidence="4">Blue (type 1) copper domain-containing protein</fullName>
    </recommendedName>
</protein>
<dbReference type="Gene3D" id="2.60.40.420">
    <property type="entry name" value="Cupredoxins - blue copper proteins"/>
    <property type="match status" value="1"/>
</dbReference>
<evidence type="ECO:0000313" key="5">
    <source>
        <dbReference type="EMBL" id="PIR88639.1"/>
    </source>
</evidence>